<accession>A0A4S8MHW8</accession>
<gene>
    <name evidence="1" type="ORF">K435DRAFT_921689</name>
</gene>
<reference evidence="1 2" key="1">
    <citation type="journal article" date="2019" name="Nat. Ecol. Evol.">
        <title>Megaphylogeny resolves global patterns of mushroom evolution.</title>
        <authorList>
            <person name="Varga T."/>
            <person name="Krizsan K."/>
            <person name="Foldi C."/>
            <person name="Dima B."/>
            <person name="Sanchez-Garcia M."/>
            <person name="Sanchez-Ramirez S."/>
            <person name="Szollosi G.J."/>
            <person name="Szarkandi J.G."/>
            <person name="Papp V."/>
            <person name="Albert L."/>
            <person name="Andreopoulos W."/>
            <person name="Angelini C."/>
            <person name="Antonin V."/>
            <person name="Barry K.W."/>
            <person name="Bougher N.L."/>
            <person name="Buchanan P."/>
            <person name="Buyck B."/>
            <person name="Bense V."/>
            <person name="Catcheside P."/>
            <person name="Chovatia M."/>
            <person name="Cooper J."/>
            <person name="Damon W."/>
            <person name="Desjardin D."/>
            <person name="Finy P."/>
            <person name="Geml J."/>
            <person name="Haridas S."/>
            <person name="Hughes K."/>
            <person name="Justo A."/>
            <person name="Karasinski D."/>
            <person name="Kautmanova I."/>
            <person name="Kiss B."/>
            <person name="Kocsube S."/>
            <person name="Kotiranta H."/>
            <person name="LaButti K.M."/>
            <person name="Lechner B.E."/>
            <person name="Liimatainen K."/>
            <person name="Lipzen A."/>
            <person name="Lukacs Z."/>
            <person name="Mihaltcheva S."/>
            <person name="Morgado L.N."/>
            <person name="Niskanen T."/>
            <person name="Noordeloos M.E."/>
            <person name="Ohm R.A."/>
            <person name="Ortiz-Santana B."/>
            <person name="Ovrebo C."/>
            <person name="Racz N."/>
            <person name="Riley R."/>
            <person name="Savchenko A."/>
            <person name="Shiryaev A."/>
            <person name="Soop K."/>
            <person name="Spirin V."/>
            <person name="Szebenyi C."/>
            <person name="Tomsovsky M."/>
            <person name="Tulloss R.E."/>
            <person name="Uehling J."/>
            <person name="Grigoriev I.V."/>
            <person name="Vagvolgyi C."/>
            <person name="Papp T."/>
            <person name="Martin F.M."/>
            <person name="Miettinen O."/>
            <person name="Hibbett D.S."/>
            <person name="Nagy L.G."/>
        </authorList>
    </citation>
    <scope>NUCLEOTIDE SEQUENCE [LARGE SCALE GENOMIC DNA]</scope>
    <source>
        <strain evidence="1 2">CBS 962.96</strain>
    </source>
</reference>
<dbReference type="Proteomes" id="UP000297245">
    <property type="component" value="Unassembled WGS sequence"/>
</dbReference>
<dbReference type="EMBL" id="ML179078">
    <property type="protein sequence ID" value="THV02277.1"/>
    <property type="molecule type" value="Genomic_DNA"/>
</dbReference>
<dbReference type="OrthoDB" id="3039123at2759"/>
<organism evidence="1 2">
    <name type="scientific">Dendrothele bispora (strain CBS 962.96)</name>
    <dbReference type="NCBI Taxonomy" id="1314807"/>
    <lineage>
        <taxon>Eukaryota</taxon>
        <taxon>Fungi</taxon>
        <taxon>Dikarya</taxon>
        <taxon>Basidiomycota</taxon>
        <taxon>Agaricomycotina</taxon>
        <taxon>Agaricomycetes</taxon>
        <taxon>Agaricomycetidae</taxon>
        <taxon>Agaricales</taxon>
        <taxon>Agaricales incertae sedis</taxon>
        <taxon>Dendrothele</taxon>
    </lineage>
</organism>
<dbReference type="AlphaFoldDB" id="A0A4S8MHW8"/>
<evidence type="ECO:0000313" key="1">
    <source>
        <dbReference type="EMBL" id="THV02277.1"/>
    </source>
</evidence>
<protein>
    <recommendedName>
        <fullName evidence="3">Carboxylic ester hydrolase</fullName>
    </recommendedName>
</protein>
<keyword evidence="2" id="KW-1185">Reference proteome</keyword>
<evidence type="ECO:0008006" key="3">
    <source>
        <dbReference type="Google" id="ProtNLM"/>
    </source>
</evidence>
<evidence type="ECO:0000313" key="2">
    <source>
        <dbReference type="Proteomes" id="UP000297245"/>
    </source>
</evidence>
<name>A0A4S8MHW8_DENBC</name>
<proteinExistence type="predicted"/>
<sequence>MQLNKEQQDEFYRLFRISGMGHCSGGIGAWKVGQTLAGSGNLVNLDPESNVLTAMVSYGWRKELRLIRCWGGNLGYNSRGGIVGFR</sequence>